<reference evidence="1" key="2">
    <citation type="submission" date="2020-09" db="EMBL/GenBank/DDBJ databases">
        <authorList>
            <person name="Sun Q."/>
            <person name="Zhou Y."/>
        </authorList>
    </citation>
    <scope>NUCLEOTIDE SEQUENCE</scope>
    <source>
        <strain evidence="1">CGMCC 4.5737</strain>
    </source>
</reference>
<protein>
    <submittedName>
        <fullName evidence="1">Uncharacterized protein</fullName>
    </submittedName>
</protein>
<dbReference type="EMBL" id="BMMK01000055">
    <property type="protein sequence ID" value="GGM82277.1"/>
    <property type="molecule type" value="Genomic_DNA"/>
</dbReference>
<reference evidence="1" key="1">
    <citation type="journal article" date="2014" name="Int. J. Syst. Evol. Microbiol.">
        <title>Complete genome sequence of Corynebacterium casei LMG S-19264T (=DSM 44701T), isolated from a smear-ripened cheese.</title>
        <authorList>
            <consortium name="US DOE Joint Genome Institute (JGI-PGF)"/>
            <person name="Walter F."/>
            <person name="Albersmeier A."/>
            <person name="Kalinowski J."/>
            <person name="Ruckert C."/>
        </authorList>
    </citation>
    <scope>NUCLEOTIDE SEQUENCE</scope>
    <source>
        <strain evidence="1">CGMCC 4.5737</strain>
    </source>
</reference>
<accession>A0A8J3FYI2</accession>
<gene>
    <name evidence="1" type="ORF">GCM10012275_61130</name>
</gene>
<dbReference type="RefSeq" id="WP_189061904.1">
    <property type="nucleotide sequence ID" value="NZ_BMMK01000055.1"/>
</dbReference>
<sequence length="142" mass="14820">MTTVTNPTALADQYDAATQQARRELHQAATRLAGRVTDGPLPAWLADHAAAFRLALITGQVRGCAHLADGPRVAHAAVWAPGYLVCPHCVAALAPDPVEDATCDRCRRPAGRLFAGTVALGPILLAYGLCEPCAAEVDTDPA</sequence>
<organism evidence="1 2">
    <name type="scientific">Longimycelium tulufanense</name>
    <dbReference type="NCBI Taxonomy" id="907463"/>
    <lineage>
        <taxon>Bacteria</taxon>
        <taxon>Bacillati</taxon>
        <taxon>Actinomycetota</taxon>
        <taxon>Actinomycetes</taxon>
        <taxon>Pseudonocardiales</taxon>
        <taxon>Pseudonocardiaceae</taxon>
        <taxon>Longimycelium</taxon>
    </lineage>
</organism>
<dbReference type="Proteomes" id="UP000637578">
    <property type="component" value="Unassembled WGS sequence"/>
</dbReference>
<evidence type="ECO:0000313" key="2">
    <source>
        <dbReference type="Proteomes" id="UP000637578"/>
    </source>
</evidence>
<name>A0A8J3FYI2_9PSEU</name>
<dbReference type="AlphaFoldDB" id="A0A8J3FYI2"/>
<proteinExistence type="predicted"/>
<comment type="caution">
    <text evidence="1">The sequence shown here is derived from an EMBL/GenBank/DDBJ whole genome shotgun (WGS) entry which is preliminary data.</text>
</comment>
<keyword evidence="2" id="KW-1185">Reference proteome</keyword>
<evidence type="ECO:0000313" key="1">
    <source>
        <dbReference type="EMBL" id="GGM82277.1"/>
    </source>
</evidence>